<reference evidence="3 4" key="1">
    <citation type="submission" date="2020-01" db="EMBL/GenBank/DDBJ databases">
        <title>The possibility of degradation of plastic by Microbulbifer hydrolyticus IRE-31.</title>
        <authorList>
            <person name="Liu L."/>
        </authorList>
    </citation>
    <scope>NUCLEOTIDE SEQUENCE [LARGE SCALE GENOMIC DNA]</scope>
    <source>
        <strain evidence="3 4">IRE-31</strain>
    </source>
</reference>
<dbReference type="EMBL" id="CP047491">
    <property type="protein sequence ID" value="QHQ38305.1"/>
    <property type="molecule type" value="Genomic_DNA"/>
</dbReference>
<keyword evidence="4" id="KW-1185">Reference proteome</keyword>
<evidence type="ECO:0000313" key="5">
    <source>
        <dbReference type="Proteomes" id="UP000563601"/>
    </source>
</evidence>
<evidence type="ECO:0000313" key="3">
    <source>
        <dbReference type="EMBL" id="QHQ38305.1"/>
    </source>
</evidence>
<organism evidence="2 5">
    <name type="scientific">Microbulbifer hydrolyticus</name>
    <dbReference type="NCBI Taxonomy" id="48074"/>
    <lineage>
        <taxon>Bacteria</taxon>
        <taxon>Pseudomonadati</taxon>
        <taxon>Pseudomonadota</taxon>
        <taxon>Gammaproteobacteria</taxon>
        <taxon>Cellvibrionales</taxon>
        <taxon>Microbulbiferaceae</taxon>
        <taxon>Microbulbifer</taxon>
    </lineage>
</organism>
<protein>
    <recommendedName>
        <fullName evidence="6">Redoxin domain-containing protein</fullName>
    </recommendedName>
</protein>
<dbReference type="RefSeq" id="WP_161857640.1">
    <property type="nucleotide sequence ID" value="NZ_CP047491.1"/>
</dbReference>
<gene>
    <name evidence="3" type="ORF">GTQ55_04400</name>
    <name evidence="2" type="ORF">HNQ53_003150</name>
</gene>
<name>A0A6P1T993_9GAMM</name>
<evidence type="ECO:0008006" key="6">
    <source>
        <dbReference type="Google" id="ProtNLM"/>
    </source>
</evidence>
<keyword evidence="1" id="KW-0472">Membrane</keyword>
<dbReference type="OrthoDB" id="5738990at2"/>
<evidence type="ECO:0000313" key="4">
    <source>
        <dbReference type="Proteomes" id="UP000464675"/>
    </source>
</evidence>
<keyword evidence="1" id="KW-0812">Transmembrane</keyword>
<proteinExistence type="predicted"/>
<dbReference type="AlphaFoldDB" id="A0A6P1T993"/>
<feature type="transmembrane region" description="Helical" evidence="1">
    <location>
        <begin position="39"/>
        <end position="59"/>
    </location>
</feature>
<feature type="transmembrane region" description="Helical" evidence="1">
    <location>
        <begin position="92"/>
        <end position="109"/>
    </location>
</feature>
<sequence>MNKFKVFFTFIGFFWLLLCGFGAIYAIATGYGSNSPTAWLGLLINAWALPIWMLVRYLYPGKIAGDLREPGAFSGVLMGLAIVLLADNERGLPVYLAIANLFVLLAYLYHLSAVRHPKMPALDTEFPPLEIEGSENWRAAAFCRERRLDGVLLVFLRGSYCADSRSQLHQIRALLPDLTRRNIGLLLLSTQPELKWPAPYATDPSVFVGGNVGVGNTAGRIPSGAEKYREDSQLRQLDVSGEASSSFVARSAAPFILRPWVRDAARPSAWLIDREGYILWRELAANYREPASVELLRSQLFRVED</sequence>
<dbReference type="Proteomes" id="UP000464675">
    <property type="component" value="Chromosome"/>
</dbReference>
<dbReference type="InterPro" id="IPR036249">
    <property type="entry name" value="Thioredoxin-like_sf"/>
</dbReference>
<dbReference type="EMBL" id="JACHHR010000004">
    <property type="protein sequence ID" value="MBB5212909.1"/>
    <property type="molecule type" value="Genomic_DNA"/>
</dbReference>
<feature type="transmembrane region" description="Helical" evidence="1">
    <location>
        <begin position="7"/>
        <end position="27"/>
    </location>
</feature>
<dbReference type="SUPFAM" id="SSF52833">
    <property type="entry name" value="Thioredoxin-like"/>
    <property type="match status" value="1"/>
</dbReference>
<accession>A0A6P1T993</accession>
<dbReference type="Proteomes" id="UP000563601">
    <property type="component" value="Unassembled WGS sequence"/>
</dbReference>
<feature type="transmembrane region" description="Helical" evidence="1">
    <location>
        <begin position="71"/>
        <end position="86"/>
    </location>
</feature>
<evidence type="ECO:0000256" key="1">
    <source>
        <dbReference type="SAM" id="Phobius"/>
    </source>
</evidence>
<reference evidence="2 5" key="2">
    <citation type="submission" date="2020-08" db="EMBL/GenBank/DDBJ databases">
        <title>Genomic Encyclopedia of Type Strains, Phase IV (KMG-IV): sequencing the most valuable type-strain genomes for metagenomic binning, comparative biology and taxonomic classification.</title>
        <authorList>
            <person name="Goeker M."/>
        </authorList>
    </citation>
    <scope>NUCLEOTIDE SEQUENCE [LARGE SCALE GENOMIC DNA]</scope>
    <source>
        <strain evidence="2 5">DSM 11525</strain>
    </source>
</reference>
<evidence type="ECO:0000313" key="2">
    <source>
        <dbReference type="EMBL" id="MBB5212909.1"/>
    </source>
</evidence>
<keyword evidence="1" id="KW-1133">Transmembrane helix</keyword>